<gene>
    <name evidence="2" type="ORF">PHA72_03135</name>
</gene>
<dbReference type="AlphaFoldDB" id="A0AAX3LCZ4"/>
<dbReference type="Proteomes" id="UP001210538">
    <property type="component" value="Chromosome"/>
</dbReference>
<accession>A0AAX3LCZ4</accession>
<name>A0AAX3LCZ4_9ENTR</name>
<evidence type="ECO:0000313" key="3">
    <source>
        <dbReference type="Proteomes" id="UP001210538"/>
    </source>
</evidence>
<sequence>MKKILLVAAIAAATSMTAAHAANTAVMKVQGKLTNASCTPTMSNGGAVDYGKISMGSLSATEDNQLGQRDITMTITCNSATKVGWTMYDNRKDSLADGHYIEVDDSAVDGSSTFSPQYTSGLGFTKEGQKIGGWAVYTNLPYVTVDGAPADAITAGGTNLTKWNKNTTGRLVLDDYETMSVAKPGELVPMAFTEAVFPMKVSMAIRNTNRLSITEDTELDGQATITLKYL</sequence>
<dbReference type="Pfam" id="PF06551">
    <property type="entry name" value="DUF1120"/>
    <property type="match status" value="1"/>
</dbReference>
<feature type="signal peptide" evidence="1">
    <location>
        <begin position="1"/>
        <end position="21"/>
    </location>
</feature>
<feature type="chain" id="PRO_5043601169" evidence="1">
    <location>
        <begin position="22"/>
        <end position="230"/>
    </location>
</feature>
<keyword evidence="1" id="KW-0732">Signal</keyword>
<organism evidence="2 3">
    <name type="scientific">Enterobacter ludwigii</name>
    <dbReference type="NCBI Taxonomy" id="299767"/>
    <lineage>
        <taxon>Bacteria</taxon>
        <taxon>Pseudomonadati</taxon>
        <taxon>Pseudomonadota</taxon>
        <taxon>Gammaproteobacteria</taxon>
        <taxon>Enterobacterales</taxon>
        <taxon>Enterobacteriaceae</taxon>
        <taxon>Enterobacter</taxon>
        <taxon>Enterobacter cloacae complex</taxon>
    </lineage>
</organism>
<reference evidence="2 3" key="1">
    <citation type="submission" date="2023-01" db="EMBL/GenBank/DDBJ databases">
        <title>Genome sequence resource and annotation of Enterobacter ludwigii, an economically important pathogen of seedling wilt with strawberry.</title>
        <authorList>
            <person name="Xie Y."/>
        </authorList>
    </citation>
    <scope>NUCLEOTIDE SEQUENCE [LARGE SCALE GENOMIC DNA]</scope>
    <source>
        <strain evidence="2 3">CM-TZ4</strain>
    </source>
</reference>
<protein>
    <submittedName>
        <fullName evidence="2">DUF1120 domain-containing protein</fullName>
    </submittedName>
</protein>
<evidence type="ECO:0000256" key="1">
    <source>
        <dbReference type="SAM" id="SignalP"/>
    </source>
</evidence>
<dbReference type="RefSeq" id="WP_020885274.1">
    <property type="nucleotide sequence ID" value="NZ_ATCK01000062.1"/>
</dbReference>
<evidence type="ECO:0000313" key="2">
    <source>
        <dbReference type="EMBL" id="WCE13894.1"/>
    </source>
</evidence>
<dbReference type="EMBL" id="CP116347">
    <property type="protein sequence ID" value="WCE13894.1"/>
    <property type="molecule type" value="Genomic_DNA"/>
</dbReference>
<proteinExistence type="predicted"/>
<dbReference type="InterPro" id="IPR010546">
    <property type="entry name" value="DUF1120"/>
</dbReference>
<keyword evidence="3" id="KW-1185">Reference proteome</keyword>